<organism evidence="2 3">
    <name type="scientific">Candidatus Lloydbacteria bacterium RIFCSPLOWO2_12_FULL_51_9</name>
    <dbReference type="NCBI Taxonomy" id="1798669"/>
    <lineage>
        <taxon>Bacteria</taxon>
        <taxon>Candidatus Lloydiibacteriota</taxon>
    </lineage>
</organism>
<dbReference type="SUPFAM" id="SSF81301">
    <property type="entry name" value="Nucleotidyltransferase"/>
    <property type="match status" value="1"/>
</dbReference>
<feature type="domain" description="Polymerase nucleotidyl transferase" evidence="1">
    <location>
        <begin position="94"/>
        <end position="134"/>
    </location>
</feature>
<dbReference type="Pfam" id="PF01909">
    <property type="entry name" value="NTP_transf_2"/>
    <property type="match status" value="1"/>
</dbReference>
<name>A0A1G2DS55_9BACT</name>
<reference evidence="2 3" key="1">
    <citation type="journal article" date="2016" name="Nat. Commun.">
        <title>Thousands of microbial genomes shed light on interconnected biogeochemical processes in an aquifer system.</title>
        <authorList>
            <person name="Anantharaman K."/>
            <person name="Brown C.T."/>
            <person name="Hug L.A."/>
            <person name="Sharon I."/>
            <person name="Castelle C.J."/>
            <person name="Probst A.J."/>
            <person name="Thomas B.C."/>
            <person name="Singh A."/>
            <person name="Wilkins M.J."/>
            <person name="Karaoz U."/>
            <person name="Brodie E.L."/>
            <person name="Williams K.H."/>
            <person name="Hubbard S.S."/>
            <person name="Banfield J.F."/>
        </authorList>
    </citation>
    <scope>NUCLEOTIDE SEQUENCE [LARGE SCALE GENOMIC DNA]</scope>
</reference>
<dbReference type="GO" id="GO:0016779">
    <property type="term" value="F:nucleotidyltransferase activity"/>
    <property type="evidence" value="ECO:0007669"/>
    <property type="project" value="InterPro"/>
</dbReference>
<evidence type="ECO:0000259" key="1">
    <source>
        <dbReference type="Pfam" id="PF01909"/>
    </source>
</evidence>
<dbReference type="InterPro" id="IPR002934">
    <property type="entry name" value="Polymerase_NTP_transf_dom"/>
</dbReference>
<protein>
    <recommendedName>
        <fullName evidence="1">Polymerase nucleotidyl transferase domain-containing protein</fullName>
    </recommendedName>
</protein>
<gene>
    <name evidence="2" type="ORF">A3G11_01520</name>
</gene>
<dbReference type="EMBL" id="MHLT01000051">
    <property type="protein sequence ID" value="OGZ15730.1"/>
    <property type="molecule type" value="Genomic_DNA"/>
</dbReference>
<sequence>MMSPLAKSIYKTLAFYDAQDFPLTLLEIDDYLVKEAGLEASALSAIKKVLTAELADVVACKNGLYFLAGREELIKKRRNNYRTSLKRFIKIRRYLKPLRHFPYIRAVAVSGSQALSNGGRGSDIDLFILTSKDRIWLARVMVSVYFHLLAKRRHGRHIANRFCLNHYLVEGVPIDQDQNLYTALEYANLLPILGEKFWRNFWAMNGWIRELLDNPVFQKHNLFPAFASSRWKKLFERVLDFTLASGLNRLLGWYQKQRIKRLEHILVSDQELSFHPGSRGQEILGKYRTKTEAIH</sequence>
<evidence type="ECO:0000313" key="3">
    <source>
        <dbReference type="Proteomes" id="UP000178472"/>
    </source>
</evidence>
<proteinExistence type="predicted"/>
<dbReference type="InterPro" id="IPR043519">
    <property type="entry name" value="NT_sf"/>
</dbReference>
<accession>A0A1G2DS55</accession>
<dbReference type="AlphaFoldDB" id="A0A1G2DS55"/>
<dbReference type="Proteomes" id="UP000178472">
    <property type="component" value="Unassembled WGS sequence"/>
</dbReference>
<evidence type="ECO:0000313" key="2">
    <source>
        <dbReference type="EMBL" id="OGZ15730.1"/>
    </source>
</evidence>
<comment type="caution">
    <text evidence="2">The sequence shown here is derived from an EMBL/GenBank/DDBJ whole genome shotgun (WGS) entry which is preliminary data.</text>
</comment>